<keyword evidence="1 3" id="KW-0808">Transferase</keyword>
<dbReference type="GO" id="GO:0032259">
    <property type="term" value="P:methylation"/>
    <property type="evidence" value="ECO:0007669"/>
    <property type="project" value="UniProtKB-KW"/>
</dbReference>
<sequence length="248" mass="28386">MDTKQVYNDNAKKWLRLSPSSLSDFTARPFVFDACGELNNRSVLDIGCGEGYCARELKLRGAGDYLGVDLSTQMIEAAQVQEAKDQLGIEYRALNVLEFVPERKFDLSVAVFLFNYLRVDEMQLVFSMVYQSLEEGGQFIFSVPHPFFPFARNKQSAPFYFNSTGKNYFADVDQKFEGEIWKRSGEPLHVQCVHKTFSDYFDCLRDAGFNTMPEIKELTVTPELIAIDEAFFSPLKNEPLHVLFKVTK</sequence>
<gene>
    <name evidence="3" type="ORF">KXJ70_11835</name>
</gene>
<dbReference type="GO" id="GO:0008168">
    <property type="term" value="F:methyltransferase activity"/>
    <property type="evidence" value="ECO:0007669"/>
    <property type="project" value="UniProtKB-KW"/>
</dbReference>
<dbReference type="RefSeq" id="WP_219043723.1">
    <property type="nucleotide sequence ID" value="NZ_JAHWDQ010000003.1"/>
</dbReference>
<evidence type="ECO:0000313" key="4">
    <source>
        <dbReference type="Proteomes" id="UP001166291"/>
    </source>
</evidence>
<accession>A0ABS6VT31</accession>
<keyword evidence="3" id="KW-0489">Methyltransferase</keyword>
<evidence type="ECO:0000259" key="2">
    <source>
        <dbReference type="Pfam" id="PF13649"/>
    </source>
</evidence>
<name>A0ABS6VT31_9GAMM</name>
<evidence type="ECO:0000256" key="1">
    <source>
        <dbReference type="ARBA" id="ARBA00022679"/>
    </source>
</evidence>
<feature type="domain" description="Methyltransferase" evidence="2">
    <location>
        <begin position="43"/>
        <end position="137"/>
    </location>
</feature>
<dbReference type="Pfam" id="PF13649">
    <property type="entry name" value="Methyltransf_25"/>
    <property type="match status" value="1"/>
</dbReference>
<dbReference type="Proteomes" id="UP001166291">
    <property type="component" value="Unassembled WGS sequence"/>
</dbReference>
<proteinExistence type="predicted"/>
<evidence type="ECO:0000313" key="3">
    <source>
        <dbReference type="EMBL" id="MBW2941476.1"/>
    </source>
</evidence>
<comment type="caution">
    <text evidence="3">The sequence shown here is derived from an EMBL/GenBank/DDBJ whole genome shotgun (WGS) entry which is preliminary data.</text>
</comment>
<dbReference type="InterPro" id="IPR041698">
    <property type="entry name" value="Methyltransf_25"/>
</dbReference>
<dbReference type="EMBL" id="JAHWDQ010000003">
    <property type="protein sequence ID" value="MBW2941476.1"/>
    <property type="molecule type" value="Genomic_DNA"/>
</dbReference>
<dbReference type="PANTHER" id="PTHR43861">
    <property type="entry name" value="TRANS-ACONITATE 2-METHYLTRANSFERASE-RELATED"/>
    <property type="match status" value="1"/>
</dbReference>
<reference evidence="3" key="1">
    <citation type="submission" date="2021-07" db="EMBL/GenBank/DDBJ databases">
        <title>Zhongshania sp. CAU 1632 isolated from seawater.</title>
        <authorList>
            <person name="Kim W."/>
        </authorList>
    </citation>
    <scope>NUCLEOTIDE SEQUENCE</scope>
    <source>
        <strain evidence="3">CAU 1632</strain>
    </source>
</reference>
<dbReference type="CDD" id="cd02440">
    <property type="entry name" value="AdoMet_MTases"/>
    <property type="match status" value="1"/>
</dbReference>
<organism evidence="3 4">
    <name type="scientific">Zhongshania aquimaris</name>
    <dbReference type="NCBI Taxonomy" id="2857107"/>
    <lineage>
        <taxon>Bacteria</taxon>
        <taxon>Pseudomonadati</taxon>
        <taxon>Pseudomonadota</taxon>
        <taxon>Gammaproteobacteria</taxon>
        <taxon>Cellvibrionales</taxon>
        <taxon>Spongiibacteraceae</taxon>
        <taxon>Zhongshania</taxon>
    </lineage>
</organism>
<protein>
    <submittedName>
        <fullName evidence="3">Methyltransferase domain-containing protein</fullName>
    </submittedName>
</protein>
<keyword evidence="4" id="KW-1185">Reference proteome</keyword>